<protein>
    <submittedName>
        <fullName evidence="1">Uncharacterized protein</fullName>
    </submittedName>
</protein>
<organism evidence="1 2">
    <name type="scientific">Trifolium pratense</name>
    <name type="common">Red clover</name>
    <dbReference type="NCBI Taxonomy" id="57577"/>
    <lineage>
        <taxon>Eukaryota</taxon>
        <taxon>Viridiplantae</taxon>
        <taxon>Streptophyta</taxon>
        <taxon>Embryophyta</taxon>
        <taxon>Tracheophyta</taxon>
        <taxon>Spermatophyta</taxon>
        <taxon>Magnoliopsida</taxon>
        <taxon>eudicotyledons</taxon>
        <taxon>Gunneridae</taxon>
        <taxon>Pentapetalae</taxon>
        <taxon>rosids</taxon>
        <taxon>fabids</taxon>
        <taxon>Fabales</taxon>
        <taxon>Fabaceae</taxon>
        <taxon>Papilionoideae</taxon>
        <taxon>50 kb inversion clade</taxon>
        <taxon>NPAAA clade</taxon>
        <taxon>Hologalegina</taxon>
        <taxon>IRL clade</taxon>
        <taxon>Trifolieae</taxon>
        <taxon>Trifolium</taxon>
    </lineage>
</organism>
<name>A0ACB0M0K9_TRIPR</name>
<dbReference type="EMBL" id="CASHSV030000716">
    <property type="protein sequence ID" value="CAJ2674183.1"/>
    <property type="molecule type" value="Genomic_DNA"/>
</dbReference>
<evidence type="ECO:0000313" key="1">
    <source>
        <dbReference type="EMBL" id="CAJ2674183.1"/>
    </source>
</evidence>
<comment type="caution">
    <text evidence="1">The sequence shown here is derived from an EMBL/GenBank/DDBJ whole genome shotgun (WGS) entry which is preliminary data.</text>
</comment>
<evidence type="ECO:0000313" key="2">
    <source>
        <dbReference type="Proteomes" id="UP001177021"/>
    </source>
</evidence>
<sequence>MSSQELDHGSNSVHFFKIILQTTLQQGKLRVPISFVRRHWKGITNPVTLRLPNSTEKKVSWEKTSDYDVWFCDGWKEFANYLSLGDSQLLVFQYQGNSLFNVIGFGKCGLEIKYPLRETSEEYEDVEESDCSLKITEDPSSSRFKKTKSPSQSSKIFKKMKINAKESKHAGSSCDNLKKRGYDLYEKVMTNFDSDKNFFTCILQKTYIERDILGIPIEFAKTHLQRMEGRDVTLFVDKDRTWNVDLKLNSNNNQFTLSGGWSKFRDHYNLKFGDVCVFILNKCKGTVSFQVVIFSLEKDMNTPYFQVLFTISHYKPNFSFNTFLQIPIMSFYNTPKFFKFMQNHELYNGELRVPRQFVDKYWKSIPNPVVMTLPNGVQKEIFWIKRDGDVWFQKNWEKMAKFLKFGYVVFFKYMGGSCFQLEILGLNSLEIDYSNIKFIDQVETNDNPCFELTLTKTTAKGYLFRIPCKFSRRYMGDFEGIARIRSFGEKRIWNVTVKYDHELDYTIVNRGWKPFADEYNLQTGDRIPKKFVEKYWKGVPNPIVIILPNGAQQEIFWAKRDGDIWFKKNWDKISKFLKFGYVVIFKYIGGASFKLKIFGINCLEIDCPIDEEVVSDESVEAEFSTSSDEFVDQTDIAGTSHRRICGRNRGSMKKRVKNCSTRKTTNGIGTSRGVANPSFEHTLTTTSAHGYILRIPCEFSRRFMEAYEGIAWIRRLGEDRTWEVDVKYDPEGDYSILNRGWKQFSDQYNLQIGDTCEFQMTRSKPPSFTVAII</sequence>
<reference evidence="1" key="1">
    <citation type="submission" date="2023-10" db="EMBL/GenBank/DDBJ databases">
        <authorList>
            <person name="Rodriguez Cubillos JULIANA M."/>
            <person name="De Vega J."/>
        </authorList>
    </citation>
    <scope>NUCLEOTIDE SEQUENCE</scope>
</reference>
<proteinExistence type="predicted"/>
<keyword evidence="2" id="KW-1185">Reference proteome</keyword>
<gene>
    <name evidence="1" type="ORF">MILVUS5_LOCUS37484</name>
</gene>
<dbReference type="Proteomes" id="UP001177021">
    <property type="component" value="Unassembled WGS sequence"/>
</dbReference>
<accession>A0ACB0M0K9</accession>